<dbReference type="Proteomes" id="UP000018144">
    <property type="component" value="Unassembled WGS sequence"/>
</dbReference>
<evidence type="ECO:0000313" key="2">
    <source>
        <dbReference type="Proteomes" id="UP000018144"/>
    </source>
</evidence>
<protein>
    <submittedName>
        <fullName evidence="1">Uncharacterized protein</fullName>
    </submittedName>
</protein>
<sequence length="23" mass="2673">MECRIATEAPFLQTVIDFTSWLT</sequence>
<name>U4L3T9_PYROM</name>
<keyword evidence="2" id="KW-1185">Reference proteome</keyword>
<proteinExistence type="predicted"/>
<evidence type="ECO:0000313" key="1">
    <source>
        <dbReference type="EMBL" id="CCX10831.1"/>
    </source>
</evidence>
<reference evidence="1 2" key="1">
    <citation type="journal article" date="2013" name="PLoS Genet.">
        <title>The genome and development-dependent transcriptomes of Pyronema confluens: a window into fungal evolution.</title>
        <authorList>
            <person name="Traeger S."/>
            <person name="Altegoer F."/>
            <person name="Freitag M."/>
            <person name="Gabaldon T."/>
            <person name="Kempken F."/>
            <person name="Kumar A."/>
            <person name="Marcet-Houben M."/>
            <person name="Poggeler S."/>
            <person name="Stajich J.E."/>
            <person name="Nowrousian M."/>
        </authorList>
    </citation>
    <scope>NUCLEOTIDE SEQUENCE [LARGE SCALE GENOMIC DNA]</scope>
    <source>
        <strain evidence="2">CBS 100304</strain>
        <tissue evidence="1">Vegetative mycelium</tissue>
    </source>
</reference>
<gene>
    <name evidence="1" type="ORF">PCON_10425</name>
</gene>
<organism evidence="1 2">
    <name type="scientific">Pyronema omphalodes (strain CBS 100304)</name>
    <name type="common">Pyronema confluens</name>
    <dbReference type="NCBI Taxonomy" id="1076935"/>
    <lineage>
        <taxon>Eukaryota</taxon>
        <taxon>Fungi</taxon>
        <taxon>Dikarya</taxon>
        <taxon>Ascomycota</taxon>
        <taxon>Pezizomycotina</taxon>
        <taxon>Pezizomycetes</taxon>
        <taxon>Pezizales</taxon>
        <taxon>Pyronemataceae</taxon>
        <taxon>Pyronema</taxon>
    </lineage>
</organism>
<dbReference type="AlphaFoldDB" id="U4L3T9"/>
<accession>U4L3T9</accession>
<dbReference type="EMBL" id="HF935567">
    <property type="protein sequence ID" value="CCX10831.1"/>
    <property type="molecule type" value="Genomic_DNA"/>
</dbReference>